<dbReference type="GO" id="GO:0046872">
    <property type="term" value="F:metal ion binding"/>
    <property type="evidence" value="ECO:0007669"/>
    <property type="project" value="UniProtKB-KW"/>
</dbReference>
<dbReference type="NCBIfam" id="TIGR01507">
    <property type="entry name" value="hopene_cyclase"/>
    <property type="match status" value="1"/>
</dbReference>
<feature type="domain" description="Squalene cyclase N-terminal" evidence="7">
    <location>
        <begin position="29"/>
        <end position="319"/>
    </location>
</feature>
<comment type="similarity">
    <text evidence="2">Belongs to the terpene cyclase/mutase family.</text>
</comment>
<dbReference type="InterPro" id="IPR018333">
    <property type="entry name" value="Squalene_cyclase"/>
</dbReference>
<gene>
    <name evidence="8" type="ORF">FHS40_008919</name>
</gene>
<evidence type="ECO:0000313" key="9">
    <source>
        <dbReference type="Proteomes" id="UP000549009"/>
    </source>
</evidence>
<evidence type="ECO:0000256" key="5">
    <source>
        <dbReference type="ARBA" id="ARBA00023235"/>
    </source>
</evidence>
<evidence type="ECO:0000313" key="8">
    <source>
        <dbReference type="EMBL" id="MBB5109789.1"/>
    </source>
</evidence>
<reference evidence="8 9" key="1">
    <citation type="submission" date="2020-08" db="EMBL/GenBank/DDBJ databases">
        <title>Genomic Encyclopedia of Type Strains, Phase III (KMG-III): the genomes of soil and plant-associated and newly described type strains.</title>
        <authorList>
            <person name="Whitman W."/>
        </authorList>
    </citation>
    <scope>NUCLEOTIDE SEQUENCE [LARGE SCALE GENOMIC DNA]</scope>
    <source>
        <strain evidence="8 9">CECT 3146</strain>
    </source>
</reference>
<dbReference type="UniPathway" id="UPA00337"/>
<feature type="domain" description="Squalene cyclase C-terminal" evidence="6">
    <location>
        <begin position="334"/>
        <end position="648"/>
    </location>
</feature>
<organism evidence="8 9">
    <name type="scientific">Streptomyces spectabilis</name>
    <dbReference type="NCBI Taxonomy" id="68270"/>
    <lineage>
        <taxon>Bacteria</taxon>
        <taxon>Bacillati</taxon>
        <taxon>Actinomycetota</taxon>
        <taxon>Actinomycetes</taxon>
        <taxon>Kitasatosporales</taxon>
        <taxon>Streptomycetaceae</taxon>
        <taxon>Streptomyces</taxon>
    </lineage>
</organism>
<dbReference type="EC" id="5.4.99.17" evidence="8"/>
<evidence type="ECO:0000256" key="4">
    <source>
        <dbReference type="ARBA" id="ARBA00022737"/>
    </source>
</evidence>
<sequence>MTEQTHTTPPRSATFARSALRQAAADSAKRATAHLQELQHDDGRWQGDMGSNVTTEAEELMLHAFLGTLWHDAAQRQRAEQSAAWIRYQQEPDGGWAQYPGGPTEVSTSIEAYASLRLVGDQASSDHMTAAATRIRAAGGIATSRVYTRFWLALFGCYPWERLPELPPELMFLPGRFPLSIYRFASWTRATLVPLAVVSAYRPTRYLGLDLSELDPSGDEKNLLLRFPRAPRGRLLSVAGVALRLDAALRLYRKSPLGVVRKAGLRRAASWIVERQEADGSWCGYHPPVAYSIIALYVLGYPLEHPVLQAGLKSLDGFSRLTEQGQRRLDVAPSPVWDTALAITALRDAGTAPDDPKLLHAADYLLGKESRRRGDWAVTRPHVPAGGWAFEADNQLTPDLDDTAEVAMALQSVDHPAPERVERALQRAQTWALGLQSRSGGWAAFDADNTSRLIGALPFCDFGEVTDPPSADVTAHVIEWLAGRGLAGTAQLRTACSWILHQQQPDGSWFGRWGANHIYGTGSALPALLAAGLLPSHPALCRALDWLVRHQNRDGGWGEDLRSYNDYRFIGRGESTPSQTAWALIGLIAAHHEPAVIDRGIAWLIDRQQPDGSWVEPQYTAVAFPHDYYMRYDLYRIVFPLTALGRYLSSETGEEY</sequence>
<comment type="pathway">
    <text evidence="1">Secondary metabolite biosynthesis; hopanoid biosynthesis.</text>
</comment>
<keyword evidence="5 8" id="KW-0413">Isomerase</keyword>
<dbReference type="Pfam" id="PF13243">
    <property type="entry name" value="SQHop_cyclase_C"/>
    <property type="match status" value="1"/>
</dbReference>
<dbReference type="GO" id="GO:0005811">
    <property type="term" value="C:lipid droplet"/>
    <property type="evidence" value="ECO:0007669"/>
    <property type="project" value="InterPro"/>
</dbReference>
<dbReference type="AlphaFoldDB" id="A0A7W8B3P0"/>
<dbReference type="PANTHER" id="PTHR11764">
    <property type="entry name" value="TERPENE CYCLASE/MUTASE FAMILY MEMBER"/>
    <property type="match status" value="1"/>
</dbReference>
<evidence type="ECO:0000259" key="6">
    <source>
        <dbReference type="Pfam" id="PF13243"/>
    </source>
</evidence>
<evidence type="ECO:0000256" key="2">
    <source>
        <dbReference type="ARBA" id="ARBA00009755"/>
    </source>
</evidence>
<dbReference type="EC" id="4.2.1.129" evidence="8"/>
<dbReference type="InterPro" id="IPR032696">
    <property type="entry name" value="SQ_cyclase_C"/>
</dbReference>
<dbReference type="PANTHER" id="PTHR11764:SF20">
    <property type="entry name" value="LANOSTEROL SYNTHASE"/>
    <property type="match status" value="1"/>
</dbReference>
<dbReference type="GO" id="GO:0016104">
    <property type="term" value="P:triterpenoid biosynthetic process"/>
    <property type="evidence" value="ECO:0007669"/>
    <property type="project" value="InterPro"/>
</dbReference>
<evidence type="ECO:0000259" key="7">
    <source>
        <dbReference type="Pfam" id="PF13249"/>
    </source>
</evidence>
<dbReference type="SFLD" id="SFLDG01016">
    <property type="entry name" value="Prenyltransferase_Like_2"/>
    <property type="match status" value="1"/>
</dbReference>
<dbReference type="InterPro" id="IPR006400">
    <property type="entry name" value="Hopene-cyclase"/>
</dbReference>
<evidence type="ECO:0000256" key="1">
    <source>
        <dbReference type="ARBA" id="ARBA00004999"/>
    </source>
</evidence>
<dbReference type="SUPFAM" id="SSF48239">
    <property type="entry name" value="Terpenoid cyclases/Protein prenyltransferases"/>
    <property type="match status" value="2"/>
</dbReference>
<comment type="caution">
    <text evidence="8">The sequence shown here is derived from an EMBL/GenBank/DDBJ whole genome shotgun (WGS) entry which is preliminary data.</text>
</comment>
<dbReference type="InterPro" id="IPR008930">
    <property type="entry name" value="Terpenoid_cyclase/PrenylTrfase"/>
</dbReference>
<protein>
    <submittedName>
        <fullName evidence="8">Squalene-hopene/tetraprenyl-beta-curcumene cyclase</fullName>
        <ecNumber evidence="8">4.2.1.129</ecNumber>
        <ecNumber evidence="8">5.4.99.17</ecNumber>
    </submittedName>
</protein>
<keyword evidence="3" id="KW-0479">Metal-binding</keyword>
<dbReference type="Pfam" id="PF13249">
    <property type="entry name" value="SQHop_cyclase_N"/>
    <property type="match status" value="1"/>
</dbReference>
<dbReference type="NCBIfam" id="TIGR01787">
    <property type="entry name" value="squalene_cyclas"/>
    <property type="match status" value="1"/>
</dbReference>
<dbReference type="GO" id="GO:0051007">
    <property type="term" value="F:squalene-hopene cyclase activity"/>
    <property type="evidence" value="ECO:0007669"/>
    <property type="project" value="UniProtKB-EC"/>
</dbReference>
<evidence type="ECO:0000256" key="3">
    <source>
        <dbReference type="ARBA" id="ARBA00022723"/>
    </source>
</evidence>
<keyword evidence="4" id="KW-0677">Repeat</keyword>
<keyword evidence="9" id="KW-1185">Reference proteome</keyword>
<name>A0A7W8B3P0_STRST</name>
<accession>A0A7W8B3P0</accession>
<proteinExistence type="inferred from homology"/>
<dbReference type="EMBL" id="JACHJD010000039">
    <property type="protein sequence ID" value="MBB5109789.1"/>
    <property type="molecule type" value="Genomic_DNA"/>
</dbReference>
<dbReference type="Gene3D" id="1.50.10.20">
    <property type="match status" value="2"/>
</dbReference>
<dbReference type="InterPro" id="IPR032697">
    <property type="entry name" value="SQ_cyclase_N"/>
</dbReference>
<keyword evidence="8" id="KW-0456">Lyase</keyword>
<dbReference type="Proteomes" id="UP000549009">
    <property type="component" value="Unassembled WGS sequence"/>
</dbReference>
<dbReference type="GO" id="GO:0016829">
    <property type="term" value="F:lyase activity"/>
    <property type="evidence" value="ECO:0007669"/>
    <property type="project" value="UniProtKB-KW"/>
</dbReference>
<dbReference type="RefSeq" id="WP_184926793.1">
    <property type="nucleotide sequence ID" value="NZ_BMSQ01000045.1"/>
</dbReference>